<comment type="caution">
    <text evidence="4">The sequence shown here is derived from an EMBL/GenBank/DDBJ whole genome shotgun (WGS) entry which is preliminary data.</text>
</comment>
<feature type="signal peptide" evidence="3">
    <location>
        <begin position="1"/>
        <end position="18"/>
    </location>
</feature>
<dbReference type="PANTHER" id="PTHR46116:SF41">
    <property type="entry name" value="UBIQUITIN-CONJUGATING ENZYME E2 25-RELATED"/>
    <property type="match status" value="1"/>
</dbReference>
<protein>
    <submittedName>
        <fullName evidence="4">Uncharacterized protein</fullName>
    </submittedName>
</protein>
<keyword evidence="5" id="KW-1185">Reference proteome</keyword>
<keyword evidence="2" id="KW-0833">Ubl conjugation pathway</keyword>
<dbReference type="Gene3D" id="3.10.110.10">
    <property type="entry name" value="Ubiquitin Conjugating Enzyme"/>
    <property type="match status" value="1"/>
</dbReference>
<evidence type="ECO:0000256" key="2">
    <source>
        <dbReference type="ARBA" id="ARBA00022786"/>
    </source>
</evidence>
<evidence type="ECO:0000313" key="4">
    <source>
        <dbReference type="EMBL" id="KAI5392736.1"/>
    </source>
</evidence>
<dbReference type="Proteomes" id="UP001058974">
    <property type="component" value="Chromosome 6"/>
</dbReference>
<keyword evidence="1" id="KW-0808">Transferase</keyword>
<dbReference type="PANTHER" id="PTHR46116">
    <property type="entry name" value="(E3-INDEPENDENT) E2 UBIQUITIN-CONJUGATING ENZYME"/>
    <property type="match status" value="1"/>
</dbReference>
<name>A0A9D5A271_PEA</name>
<dbReference type="Gramene" id="Psat6g001880.1">
    <property type="protein sequence ID" value="Psat6g001880.1.cds"/>
    <property type="gene ID" value="Psat6g001880"/>
</dbReference>
<evidence type="ECO:0000256" key="1">
    <source>
        <dbReference type="ARBA" id="ARBA00022679"/>
    </source>
</evidence>
<feature type="chain" id="PRO_5039358556" evidence="3">
    <location>
        <begin position="19"/>
        <end position="177"/>
    </location>
</feature>
<dbReference type="AlphaFoldDB" id="A0A9D5A271"/>
<gene>
    <name evidence="4" type="ORF">KIW84_060055</name>
</gene>
<dbReference type="InterPro" id="IPR016135">
    <property type="entry name" value="UBQ-conjugating_enzyme/RWD"/>
</dbReference>
<proteinExistence type="predicted"/>
<dbReference type="Gramene" id="Psat06G0005500-T1">
    <property type="protein sequence ID" value="KAI5392736.1"/>
    <property type="gene ID" value="KIW84_060055"/>
</dbReference>
<keyword evidence="3" id="KW-0732">Signal</keyword>
<dbReference type="GO" id="GO:0061631">
    <property type="term" value="F:ubiquitin conjugating enzyme activity"/>
    <property type="evidence" value="ECO:0007669"/>
    <property type="project" value="TreeGrafter"/>
</dbReference>
<evidence type="ECO:0000313" key="5">
    <source>
        <dbReference type="Proteomes" id="UP001058974"/>
    </source>
</evidence>
<organism evidence="4 5">
    <name type="scientific">Pisum sativum</name>
    <name type="common">Garden pea</name>
    <name type="synonym">Lathyrus oleraceus</name>
    <dbReference type="NCBI Taxonomy" id="3888"/>
    <lineage>
        <taxon>Eukaryota</taxon>
        <taxon>Viridiplantae</taxon>
        <taxon>Streptophyta</taxon>
        <taxon>Embryophyta</taxon>
        <taxon>Tracheophyta</taxon>
        <taxon>Spermatophyta</taxon>
        <taxon>Magnoliopsida</taxon>
        <taxon>eudicotyledons</taxon>
        <taxon>Gunneridae</taxon>
        <taxon>Pentapetalae</taxon>
        <taxon>rosids</taxon>
        <taxon>fabids</taxon>
        <taxon>Fabales</taxon>
        <taxon>Fabaceae</taxon>
        <taxon>Papilionoideae</taxon>
        <taxon>50 kb inversion clade</taxon>
        <taxon>NPAAA clade</taxon>
        <taxon>Hologalegina</taxon>
        <taxon>IRL clade</taxon>
        <taxon>Fabeae</taxon>
        <taxon>Lathyrus</taxon>
    </lineage>
</organism>
<dbReference type="EMBL" id="JAMSHJ010000006">
    <property type="protein sequence ID" value="KAI5392736.1"/>
    <property type="molecule type" value="Genomic_DNA"/>
</dbReference>
<evidence type="ECO:0000256" key="3">
    <source>
        <dbReference type="SAM" id="SignalP"/>
    </source>
</evidence>
<reference evidence="4 5" key="1">
    <citation type="journal article" date="2022" name="Nat. Genet.">
        <title>Improved pea reference genome and pan-genome highlight genomic features and evolutionary characteristics.</title>
        <authorList>
            <person name="Yang T."/>
            <person name="Liu R."/>
            <person name="Luo Y."/>
            <person name="Hu S."/>
            <person name="Wang D."/>
            <person name="Wang C."/>
            <person name="Pandey M.K."/>
            <person name="Ge S."/>
            <person name="Xu Q."/>
            <person name="Li N."/>
            <person name="Li G."/>
            <person name="Huang Y."/>
            <person name="Saxena R.K."/>
            <person name="Ji Y."/>
            <person name="Li M."/>
            <person name="Yan X."/>
            <person name="He Y."/>
            <person name="Liu Y."/>
            <person name="Wang X."/>
            <person name="Xiang C."/>
            <person name="Varshney R.K."/>
            <person name="Ding H."/>
            <person name="Gao S."/>
            <person name="Zong X."/>
        </authorList>
    </citation>
    <scope>NUCLEOTIDE SEQUENCE [LARGE SCALE GENOMIC DNA]</scope>
    <source>
        <strain evidence="4 5">cv. Zhongwan 6</strain>
    </source>
</reference>
<sequence length="177" mass="20106">MSMALYVLVYLTLGLVIGDKNERWLPDSSTILQVLVSLQGLVLTAIPLLNGPQTAFGNHPNKQNISECRRYNEQVFIDSLWLMIHIRRRPPKGFKDFVVEHFRNRAHNIMGACKAYREGAQADSLVKSGFHDVDEGNKSGFLYVNQWKSLSKSLSELVLSTEKFHCCKTTFSMNSQI</sequence>
<accession>A0A9D5A271</accession>